<keyword evidence="3" id="KW-1185">Reference proteome</keyword>
<organism evidence="2 3">
    <name type="scientific">Prorocentrum cordatum</name>
    <dbReference type="NCBI Taxonomy" id="2364126"/>
    <lineage>
        <taxon>Eukaryota</taxon>
        <taxon>Sar</taxon>
        <taxon>Alveolata</taxon>
        <taxon>Dinophyceae</taxon>
        <taxon>Prorocentrales</taxon>
        <taxon>Prorocentraceae</taxon>
        <taxon>Prorocentrum</taxon>
    </lineage>
</organism>
<dbReference type="EMBL" id="CAUYUJ010014598">
    <property type="protein sequence ID" value="CAK0843668.1"/>
    <property type="molecule type" value="Genomic_DNA"/>
</dbReference>
<comment type="caution">
    <text evidence="2">The sequence shown here is derived from an EMBL/GenBank/DDBJ whole genome shotgun (WGS) entry which is preliminary data.</text>
</comment>
<evidence type="ECO:0000256" key="1">
    <source>
        <dbReference type="SAM" id="MobiDB-lite"/>
    </source>
</evidence>
<gene>
    <name evidence="2" type="ORF">PCOR1329_LOCUS37943</name>
</gene>
<proteinExistence type="predicted"/>
<sequence length="246" mass="26793">MPRRPEGRLFRMCGPARASEGTNDTASGEMLTVARAPAGRCAASYGLPGARPAQGGLLPRGGAGEAWPPQQLTSPVDLHDRSGSHPRRAAAPPRREAALRSDAAQQLGGGGYGGRPCEDGREVPTRASDLLREQLRDTRRRWARKQPPTAGMVGYGGRLRENGREVPTQGEASDLLGEQLRDRQAAQPDVLGGRRPAQWPIRRGRGPWAPWASILREAAEERPVGHDRDRLLGNDVLICKVHRRRD</sequence>
<name>A0ABN9TD66_9DINO</name>
<feature type="region of interest" description="Disordered" evidence="1">
    <location>
        <begin position="1"/>
        <end position="26"/>
    </location>
</feature>
<reference evidence="2" key="1">
    <citation type="submission" date="2023-10" db="EMBL/GenBank/DDBJ databases">
        <authorList>
            <person name="Chen Y."/>
            <person name="Shah S."/>
            <person name="Dougan E. K."/>
            <person name="Thang M."/>
            <person name="Chan C."/>
        </authorList>
    </citation>
    <scope>NUCLEOTIDE SEQUENCE [LARGE SCALE GENOMIC DNA]</scope>
</reference>
<feature type="compositionally biased region" description="Basic and acidic residues" evidence="1">
    <location>
        <begin position="116"/>
        <end position="128"/>
    </location>
</feature>
<evidence type="ECO:0000313" key="3">
    <source>
        <dbReference type="Proteomes" id="UP001189429"/>
    </source>
</evidence>
<accession>A0ABN9TD66</accession>
<dbReference type="Proteomes" id="UP001189429">
    <property type="component" value="Unassembled WGS sequence"/>
</dbReference>
<evidence type="ECO:0000313" key="2">
    <source>
        <dbReference type="EMBL" id="CAK0843668.1"/>
    </source>
</evidence>
<feature type="region of interest" description="Disordered" evidence="1">
    <location>
        <begin position="147"/>
        <end position="170"/>
    </location>
</feature>
<feature type="region of interest" description="Disordered" evidence="1">
    <location>
        <begin position="53"/>
        <end position="128"/>
    </location>
</feature>
<protein>
    <submittedName>
        <fullName evidence="2">Uncharacterized protein</fullName>
    </submittedName>
</protein>